<gene>
    <name evidence="3" type="ORF">IAB99_07680</name>
</gene>
<feature type="domain" description="BACON" evidence="1">
    <location>
        <begin position="150"/>
        <end position="206"/>
    </location>
</feature>
<evidence type="ECO:0000313" key="3">
    <source>
        <dbReference type="EMBL" id="MBO8467627.1"/>
    </source>
</evidence>
<proteinExistence type="predicted"/>
<reference evidence="3" key="2">
    <citation type="journal article" date="2021" name="PeerJ">
        <title>Extensive microbial diversity within the chicken gut microbiome revealed by metagenomics and culture.</title>
        <authorList>
            <person name="Gilroy R."/>
            <person name="Ravi A."/>
            <person name="Getino M."/>
            <person name="Pursley I."/>
            <person name="Horton D.L."/>
            <person name="Alikhan N.F."/>
            <person name="Baker D."/>
            <person name="Gharbi K."/>
            <person name="Hall N."/>
            <person name="Watson M."/>
            <person name="Adriaenssens E.M."/>
            <person name="Foster-Nyarko E."/>
            <person name="Jarju S."/>
            <person name="Secka A."/>
            <person name="Antonio M."/>
            <person name="Oren A."/>
            <person name="Chaudhuri R.R."/>
            <person name="La Ragione R."/>
            <person name="Hildebrand F."/>
            <person name="Pallen M.J."/>
        </authorList>
    </citation>
    <scope>NUCLEOTIDE SEQUENCE</scope>
    <source>
        <strain evidence="3">B1-15692</strain>
    </source>
</reference>
<sequence>MKRHIILMLGVAAVVAACSDSMETESGASSVELSQESIVAGPEGDTFSITVTSSEDWRVSGKSAEWLTLSADSGKSGQSLEVTVEPNTGEESLMAEFKIFAGSAVKTLTVQSDPEYYLELLTEAEAEFSSDGGKLNVQVNSNISDFEISFTGEASQWIHYEGNETVFGKQILTFTVDKTEIYVPRETDVTITGAADKSISLHVSQAQLDAVLTDETYIKTGLGETEITVVTRSNVETTCSTDSWITSAGEPETGAKGEDGLTERTYRFIISESPGTRQGQIRFLQEYTSLLQITVRQQDPNPLYADIEDEELLSCLADFGWLIYDEELGKYEVGYEGKIGESLAITYNVSEIYGLGIFPALTTLNVRNQVVSIIDISDCTGIESLSLSNSYNISEIHFGKNPMTRFVLSSSPSSYFNYLTSESLTISGENLEYLDVQSSASGLQYYDNCATLDVTGCSNLATLMARREYSGWSGSVCPLKTIRMTAQQQDIVFVDKSDQTEIEIVD</sequence>
<evidence type="ECO:0000313" key="4">
    <source>
        <dbReference type="Proteomes" id="UP000823660"/>
    </source>
</evidence>
<dbReference type="CDD" id="cd14948">
    <property type="entry name" value="BACON"/>
    <property type="match status" value="1"/>
</dbReference>
<dbReference type="Gene3D" id="2.60.40.10">
    <property type="entry name" value="Immunoglobulins"/>
    <property type="match status" value="2"/>
</dbReference>
<feature type="domain" description="BACON" evidence="2">
    <location>
        <begin position="32"/>
        <end position="111"/>
    </location>
</feature>
<evidence type="ECO:0000259" key="2">
    <source>
        <dbReference type="Pfam" id="PF19190"/>
    </source>
</evidence>
<dbReference type="Gene3D" id="3.80.10.10">
    <property type="entry name" value="Ribonuclease Inhibitor"/>
    <property type="match status" value="1"/>
</dbReference>
<dbReference type="EMBL" id="JADIMH010000045">
    <property type="protein sequence ID" value="MBO8467627.1"/>
    <property type="molecule type" value="Genomic_DNA"/>
</dbReference>
<dbReference type="Proteomes" id="UP000823660">
    <property type="component" value="Unassembled WGS sequence"/>
</dbReference>
<dbReference type="InterPro" id="IPR024361">
    <property type="entry name" value="BACON"/>
</dbReference>
<name>A0A9D9NBH7_9BACT</name>
<dbReference type="PROSITE" id="PS51257">
    <property type="entry name" value="PROKAR_LIPOPROTEIN"/>
    <property type="match status" value="1"/>
</dbReference>
<comment type="caution">
    <text evidence="3">The sequence shown here is derived from an EMBL/GenBank/DDBJ whole genome shotgun (WGS) entry which is preliminary data.</text>
</comment>
<reference evidence="3" key="1">
    <citation type="submission" date="2020-10" db="EMBL/GenBank/DDBJ databases">
        <authorList>
            <person name="Gilroy R."/>
        </authorList>
    </citation>
    <scope>NUCLEOTIDE SEQUENCE</scope>
    <source>
        <strain evidence="3">B1-15692</strain>
    </source>
</reference>
<dbReference type="InterPro" id="IPR013783">
    <property type="entry name" value="Ig-like_fold"/>
</dbReference>
<dbReference type="InterPro" id="IPR032675">
    <property type="entry name" value="LRR_dom_sf"/>
</dbReference>
<organism evidence="3 4">
    <name type="scientific">Candidatus Cryptobacteroides faecipullorum</name>
    <dbReference type="NCBI Taxonomy" id="2840764"/>
    <lineage>
        <taxon>Bacteria</taxon>
        <taxon>Pseudomonadati</taxon>
        <taxon>Bacteroidota</taxon>
        <taxon>Bacteroidia</taxon>
        <taxon>Bacteroidales</taxon>
        <taxon>Candidatus Cryptobacteroides</taxon>
    </lineage>
</organism>
<accession>A0A9D9NBH7</accession>
<dbReference type="AlphaFoldDB" id="A0A9D9NBH7"/>
<evidence type="ECO:0000259" key="1">
    <source>
        <dbReference type="Pfam" id="PF13004"/>
    </source>
</evidence>
<protein>
    <submittedName>
        <fullName evidence="3">BACON domain-containing protein</fullName>
    </submittedName>
</protein>
<dbReference type="Pfam" id="PF13004">
    <property type="entry name" value="BACON"/>
    <property type="match status" value="1"/>
</dbReference>
<dbReference type="Pfam" id="PF19190">
    <property type="entry name" value="BACON_2"/>
    <property type="match status" value="1"/>
</dbReference>